<accession>A0ABW6EDB8</accession>
<feature type="region of interest" description="Disordered" evidence="1">
    <location>
        <begin position="176"/>
        <end position="220"/>
    </location>
</feature>
<evidence type="ECO:0000256" key="1">
    <source>
        <dbReference type="SAM" id="MobiDB-lite"/>
    </source>
</evidence>
<dbReference type="InterPro" id="IPR008391">
    <property type="entry name" value="AXE1_dom"/>
</dbReference>
<evidence type="ECO:0000313" key="3">
    <source>
        <dbReference type="EMBL" id="MFD4212372.1"/>
    </source>
</evidence>
<dbReference type="PANTHER" id="PTHR40111">
    <property type="entry name" value="CEPHALOSPORIN-C DEACETYLASE"/>
    <property type="match status" value="1"/>
</dbReference>
<dbReference type="EMBL" id="JBHXOF010000002">
    <property type="protein sequence ID" value="MFD4212372.1"/>
    <property type="molecule type" value="Genomic_DNA"/>
</dbReference>
<feature type="domain" description="Acetyl xylan esterase" evidence="2">
    <location>
        <begin position="221"/>
        <end position="286"/>
    </location>
</feature>
<feature type="compositionally biased region" description="Basic residues" evidence="1">
    <location>
        <begin position="1"/>
        <end position="12"/>
    </location>
</feature>
<evidence type="ECO:0000313" key="4">
    <source>
        <dbReference type="Proteomes" id="UP001598251"/>
    </source>
</evidence>
<name>A0ABW6EDB8_9ACTN</name>
<evidence type="ECO:0000259" key="2">
    <source>
        <dbReference type="Pfam" id="PF05448"/>
    </source>
</evidence>
<dbReference type="PANTHER" id="PTHR40111:SF1">
    <property type="entry name" value="CEPHALOSPORIN-C DEACETYLASE"/>
    <property type="match status" value="1"/>
</dbReference>
<keyword evidence="4" id="KW-1185">Reference proteome</keyword>
<reference evidence="3 4" key="1">
    <citation type="submission" date="2024-09" db="EMBL/GenBank/DDBJ databases">
        <title>The Natural Products Discovery Center: Release of the First 8490 Sequenced Strains for Exploring Actinobacteria Biosynthetic Diversity.</title>
        <authorList>
            <person name="Kalkreuter E."/>
            <person name="Kautsar S.A."/>
            <person name="Yang D."/>
            <person name="Bader C.D."/>
            <person name="Teijaro C.N."/>
            <person name="Fluegel L."/>
            <person name="Davis C.M."/>
            <person name="Simpson J.R."/>
            <person name="Lauterbach L."/>
            <person name="Steele A.D."/>
            <person name="Gui C."/>
            <person name="Meng S."/>
            <person name="Li G."/>
            <person name="Viehrig K."/>
            <person name="Ye F."/>
            <person name="Su P."/>
            <person name="Kiefer A.F."/>
            <person name="Nichols A."/>
            <person name="Cepeda A.J."/>
            <person name="Yan W."/>
            <person name="Fan B."/>
            <person name="Jiang Y."/>
            <person name="Adhikari A."/>
            <person name="Zheng C.-J."/>
            <person name="Schuster L."/>
            <person name="Cowan T.M."/>
            <person name="Smanski M.J."/>
            <person name="Chevrette M.G."/>
            <person name="De Carvalho L.P.S."/>
            <person name="Shen B."/>
        </authorList>
    </citation>
    <scope>NUCLEOTIDE SEQUENCE [LARGE SCALE GENOMIC DNA]</scope>
    <source>
        <strain evidence="3 4">NPDC058546</strain>
    </source>
</reference>
<proteinExistence type="predicted"/>
<dbReference type="Gene3D" id="3.40.50.1820">
    <property type="entry name" value="alpha/beta hydrolase"/>
    <property type="match status" value="1"/>
</dbReference>
<protein>
    <submittedName>
        <fullName evidence="3">Acetylxylan esterase</fullName>
    </submittedName>
</protein>
<dbReference type="InterPro" id="IPR029058">
    <property type="entry name" value="AB_hydrolase_fold"/>
</dbReference>
<dbReference type="Proteomes" id="UP001598251">
    <property type="component" value="Unassembled WGS sequence"/>
</dbReference>
<dbReference type="RefSeq" id="WP_382824115.1">
    <property type="nucleotide sequence ID" value="NZ_JBHXLY010000001.1"/>
</dbReference>
<feature type="region of interest" description="Disordered" evidence="1">
    <location>
        <begin position="1"/>
        <end position="40"/>
    </location>
</feature>
<dbReference type="SUPFAM" id="SSF53474">
    <property type="entry name" value="alpha/beta-Hydrolases"/>
    <property type="match status" value="1"/>
</dbReference>
<organism evidence="3 4">
    <name type="scientific">Streptomyces sindenensis</name>
    <dbReference type="NCBI Taxonomy" id="67363"/>
    <lineage>
        <taxon>Bacteria</taxon>
        <taxon>Bacillati</taxon>
        <taxon>Actinomycetota</taxon>
        <taxon>Actinomycetes</taxon>
        <taxon>Kitasatosporales</taxon>
        <taxon>Streptomycetaceae</taxon>
        <taxon>Streptomyces</taxon>
    </lineage>
</organism>
<dbReference type="Pfam" id="PF05621">
    <property type="entry name" value="TniB"/>
    <property type="match status" value="1"/>
</dbReference>
<feature type="compositionally biased region" description="Basic residues" evidence="1">
    <location>
        <begin position="27"/>
        <end position="38"/>
    </location>
</feature>
<dbReference type="Pfam" id="PF05448">
    <property type="entry name" value="AXE1"/>
    <property type="match status" value="1"/>
</dbReference>
<comment type="caution">
    <text evidence="3">The sequence shown here is derived from an EMBL/GenBank/DDBJ whole genome shotgun (WGS) entry which is preliminary data.</text>
</comment>
<feature type="compositionally biased region" description="Basic and acidic residues" evidence="1">
    <location>
        <begin position="191"/>
        <end position="211"/>
    </location>
</feature>
<dbReference type="InterPro" id="IPR039069">
    <property type="entry name" value="CE7"/>
</dbReference>
<sequence>MQTIHHQIRRRMMTNAPSAGWRPPEHRPRRTGHPRKPTPVKTFASDFEHELRAIYPERFAKQCIVDDHLIDYTPVVYVKTPSQATPKDLSSALAQYLGQKYRSGATKSDITRLVLEKMRLVGVELVITDDAHFTDLSLKGGKVVNDHLKYIANHTAATFICTGVELRHSGLFLEGAGDSRGTQTAGRKHTPAHDPLRHPDKGREGRLDLGHHRAGRGPGPDGVHFARRAQAPALFSAGLMDPVCPPSTVYAAYHRYAAPKAIKVWPFADHAGGQGATLPAHLRWLQGRGLAPTGLD</sequence>
<dbReference type="InterPro" id="IPR008868">
    <property type="entry name" value="TniB"/>
</dbReference>
<gene>
    <name evidence="3" type="ORF">ACFWSS_05590</name>
</gene>